<keyword evidence="2" id="KW-0949">S-adenosyl-L-methionine</keyword>
<evidence type="ECO:0000313" key="7">
    <source>
        <dbReference type="Proteomes" id="UP000327179"/>
    </source>
</evidence>
<keyword evidence="3" id="KW-0479">Metal-binding</keyword>
<evidence type="ECO:0000256" key="1">
    <source>
        <dbReference type="ARBA" id="ARBA00001966"/>
    </source>
</evidence>
<organism evidence="6 7">
    <name type="scientific">Metapseudomonas lalkuanensis</name>
    <dbReference type="NCBI Taxonomy" id="2604832"/>
    <lineage>
        <taxon>Bacteria</taxon>
        <taxon>Pseudomonadati</taxon>
        <taxon>Pseudomonadota</taxon>
        <taxon>Gammaproteobacteria</taxon>
        <taxon>Pseudomonadales</taxon>
        <taxon>Pseudomonadaceae</taxon>
        <taxon>Metapseudomonas</taxon>
    </lineage>
</organism>
<dbReference type="KEGG" id="plal:FXN65_19720"/>
<dbReference type="RefSeq" id="WP_151135565.1">
    <property type="nucleotide sequence ID" value="NZ_CP043311.1"/>
</dbReference>
<dbReference type="GO" id="GO:0051536">
    <property type="term" value="F:iron-sulfur cluster binding"/>
    <property type="evidence" value="ECO:0007669"/>
    <property type="project" value="UniProtKB-KW"/>
</dbReference>
<evidence type="ECO:0000256" key="3">
    <source>
        <dbReference type="ARBA" id="ARBA00022723"/>
    </source>
</evidence>
<gene>
    <name evidence="6" type="ORF">FXN65_19720</name>
</gene>
<dbReference type="SUPFAM" id="SSF102114">
    <property type="entry name" value="Radical SAM enzymes"/>
    <property type="match status" value="1"/>
</dbReference>
<evidence type="ECO:0000256" key="2">
    <source>
        <dbReference type="ARBA" id="ARBA00022691"/>
    </source>
</evidence>
<dbReference type="Proteomes" id="UP000327179">
    <property type="component" value="Chromosome"/>
</dbReference>
<protein>
    <submittedName>
        <fullName evidence="6">Radical SAM protein</fullName>
    </submittedName>
</protein>
<dbReference type="GO" id="GO:0046872">
    <property type="term" value="F:metal ion binding"/>
    <property type="evidence" value="ECO:0007669"/>
    <property type="project" value="UniProtKB-KW"/>
</dbReference>
<dbReference type="SFLD" id="SFLDS00029">
    <property type="entry name" value="Radical_SAM"/>
    <property type="match status" value="1"/>
</dbReference>
<dbReference type="AlphaFoldDB" id="A0A5J6QN27"/>
<accession>A0A5J6QN27</accession>
<keyword evidence="5" id="KW-0411">Iron-sulfur</keyword>
<dbReference type="InterPro" id="IPR058240">
    <property type="entry name" value="rSAM_sf"/>
</dbReference>
<dbReference type="InterPro" id="IPR007197">
    <property type="entry name" value="rSAM"/>
</dbReference>
<sequence>MQDREELLRRFRAVRQEAKNMRSSLYHLTNKCNLRCKGCWFFEFDFDSRVRELDDIDVWRTRVQEEADRGINAPLLIGGEPSMFLERVKLFLEYMPMVTVSTNGLKKIPYDGFENLTIAISLFGGGPLDDDLRAIGPNGKTFTGLFDRALKNYRHDDRAGFVYAITREGIPYMEETVRRIADNGNRVLFNYYADYGGLEILKDDTESALLEVVLMLKQKYPEAVASHPYYLEALIKGRTEWGCFGYDECPSVSIDCVDNGERIASGAPVLPLFNAYSADMKTATKCCTSGESGKCRDSQAIISWILVNAKRILQFPDGLRIWTEVAESYFSQFVWSKYHPRNRNPLCEPEVV</sequence>
<dbReference type="EMBL" id="CP043311">
    <property type="protein sequence ID" value="QEY64178.1"/>
    <property type="molecule type" value="Genomic_DNA"/>
</dbReference>
<proteinExistence type="predicted"/>
<dbReference type="CDD" id="cd01335">
    <property type="entry name" value="Radical_SAM"/>
    <property type="match status" value="1"/>
</dbReference>
<evidence type="ECO:0000256" key="4">
    <source>
        <dbReference type="ARBA" id="ARBA00023004"/>
    </source>
</evidence>
<dbReference type="GO" id="GO:0003824">
    <property type="term" value="F:catalytic activity"/>
    <property type="evidence" value="ECO:0007669"/>
    <property type="project" value="InterPro"/>
</dbReference>
<dbReference type="InterPro" id="IPR013785">
    <property type="entry name" value="Aldolase_TIM"/>
</dbReference>
<evidence type="ECO:0000256" key="5">
    <source>
        <dbReference type="ARBA" id="ARBA00023014"/>
    </source>
</evidence>
<name>A0A5J6QN27_9GAMM</name>
<keyword evidence="7" id="KW-1185">Reference proteome</keyword>
<comment type="cofactor">
    <cofactor evidence="1">
        <name>[4Fe-4S] cluster</name>
        <dbReference type="ChEBI" id="CHEBI:49883"/>
    </cofactor>
</comment>
<keyword evidence="4" id="KW-0408">Iron</keyword>
<dbReference type="Gene3D" id="3.20.20.70">
    <property type="entry name" value="Aldolase class I"/>
    <property type="match status" value="1"/>
</dbReference>
<reference evidence="6 7" key="1">
    <citation type="submission" date="2019-08" db="EMBL/GenBank/DDBJ databases">
        <title>Whole-genome Sequencing of e-waste polymer degrading bacterium Pseudomonas sp. strain PE08.</title>
        <authorList>
            <person name="Kirdat K."/>
            <person name="Debbarma P."/>
            <person name="Narawade N."/>
            <person name="Suyal D."/>
            <person name="Thorat V."/>
            <person name="Shouche Y."/>
            <person name="Goel R."/>
            <person name="Yadav A."/>
        </authorList>
    </citation>
    <scope>NUCLEOTIDE SEQUENCE [LARGE SCALE GENOMIC DNA]</scope>
    <source>
        <strain evidence="6 7">PE08</strain>
    </source>
</reference>
<evidence type="ECO:0000313" key="6">
    <source>
        <dbReference type="EMBL" id="QEY64178.1"/>
    </source>
</evidence>